<sequence>MGDDGNAHPHFGAILFFVFFVSLSFKFFLISLRSLIY</sequence>
<reference evidence="2" key="1">
    <citation type="submission" date="2018-02" db="EMBL/GenBank/DDBJ databases">
        <title>Rhizophora mucronata_Transcriptome.</title>
        <authorList>
            <person name="Meera S.P."/>
            <person name="Sreeshan A."/>
            <person name="Augustine A."/>
        </authorList>
    </citation>
    <scope>NUCLEOTIDE SEQUENCE</scope>
    <source>
        <tissue evidence="2">Leaf</tissue>
    </source>
</reference>
<feature type="transmembrane region" description="Helical" evidence="1">
    <location>
        <begin position="12"/>
        <end position="32"/>
    </location>
</feature>
<evidence type="ECO:0000256" key="1">
    <source>
        <dbReference type="SAM" id="Phobius"/>
    </source>
</evidence>
<dbReference type="EMBL" id="GGEC01064477">
    <property type="protein sequence ID" value="MBX44961.1"/>
    <property type="molecule type" value="Transcribed_RNA"/>
</dbReference>
<keyword evidence="1" id="KW-0472">Membrane</keyword>
<dbReference type="AlphaFoldDB" id="A0A2P2NRE7"/>
<organism evidence="2">
    <name type="scientific">Rhizophora mucronata</name>
    <name type="common">Asiatic mangrove</name>
    <dbReference type="NCBI Taxonomy" id="61149"/>
    <lineage>
        <taxon>Eukaryota</taxon>
        <taxon>Viridiplantae</taxon>
        <taxon>Streptophyta</taxon>
        <taxon>Embryophyta</taxon>
        <taxon>Tracheophyta</taxon>
        <taxon>Spermatophyta</taxon>
        <taxon>Magnoliopsida</taxon>
        <taxon>eudicotyledons</taxon>
        <taxon>Gunneridae</taxon>
        <taxon>Pentapetalae</taxon>
        <taxon>rosids</taxon>
        <taxon>fabids</taxon>
        <taxon>Malpighiales</taxon>
        <taxon>Rhizophoraceae</taxon>
        <taxon>Rhizophora</taxon>
    </lineage>
</organism>
<evidence type="ECO:0000313" key="2">
    <source>
        <dbReference type="EMBL" id="MBX44961.1"/>
    </source>
</evidence>
<keyword evidence="1" id="KW-1133">Transmembrane helix</keyword>
<keyword evidence="1" id="KW-0812">Transmembrane</keyword>
<accession>A0A2P2NRE7</accession>
<proteinExistence type="predicted"/>
<protein>
    <submittedName>
        <fullName evidence="2">Serine/threonine protein phosphatase 2A 57 kDa regulatory subunit B' beta isoform-like</fullName>
    </submittedName>
</protein>
<name>A0A2P2NRE7_RHIMU</name>